<evidence type="ECO:0000256" key="4">
    <source>
        <dbReference type="ARBA" id="ARBA00023163"/>
    </source>
</evidence>
<dbReference type="Gene3D" id="1.10.1660.10">
    <property type="match status" value="1"/>
</dbReference>
<keyword evidence="3" id="KW-0238">DNA-binding</keyword>
<dbReference type="Pfam" id="PF13411">
    <property type="entry name" value="MerR_1"/>
    <property type="match status" value="1"/>
</dbReference>
<dbReference type="PANTHER" id="PTHR30204">
    <property type="entry name" value="REDOX-CYCLING DRUG-SENSING TRANSCRIPTIONAL ACTIVATOR SOXR"/>
    <property type="match status" value="1"/>
</dbReference>
<keyword evidence="1" id="KW-0678">Repressor</keyword>
<sequence length="147" mass="16773">MRMYGYTLEGWGMSAYLRGQIAKMANVNTETLRYYEELGLIAPPQRSKSGYRVYSDDVLTRLAFIQNAKSCGFTLKEIKKALIKSSNGQITIGDFITVIEQKTDKIRAEIAKKEKTLTMLDNLKKELQTTDKHPEVQTTLRVLNMES</sequence>
<comment type="caution">
    <text evidence="6">The sequence shown here is derived from an EMBL/GenBank/DDBJ whole genome shotgun (WGS) entry which is preliminary data.</text>
</comment>
<dbReference type="InterPro" id="IPR009061">
    <property type="entry name" value="DNA-bd_dom_put_sf"/>
</dbReference>
<evidence type="ECO:0000256" key="3">
    <source>
        <dbReference type="ARBA" id="ARBA00023125"/>
    </source>
</evidence>
<dbReference type="PROSITE" id="PS00552">
    <property type="entry name" value="HTH_MERR_1"/>
    <property type="match status" value="1"/>
</dbReference>
<keyword evidence="2" id="KW-0805">Transcription regulation</keyword>
<accession>A0A329LNW9</accession>
<evidence type="ECO:0000313" key="6">
    <source>
        <dbReference type="EMBL" id="RAV08906.1"/>
    </source>
</evidence>
<dbReference type="GO" id="GO:0003677">
    <property type="term" value="F:DNA binding"/>
    <property type="evidence" value="ECO:0007669"/>
    <property type="project" value="UniProtKB-KW"/>
</dbReference>
<reference evidence="6 7" key="1">
    <citation type="journal article" date="2009" name="Int. J. Syst. Evol. Microbiol.">
        <title>Paenibacillus contaminans sp. nov., isolated from a contaminated laboratory plate.</title>
        <authorList>
            <person name="Chou J.H."/>
            <person name="Lee J.H."/>
            <person name="Lin M.C."/>
            <person name="Chang P.S."/>
            <person name="Arun A.B."/>
            <person name="Young C.C."/>
            <person name="Chen W.M."/>
        </authorList>
    </citation>
    <scope>NUCLEOTIDE SEQUENCE [LARGE SCALE GENOMIC DNA]</scope>
    <source>
        <strain evidence="6 7">CKOBP-6</strain>
    </source>
</reference>
<dbReference type="Proteomes" id="UP000250369">
    <property type="component" value="Unassembled WGS sequence"/>
</dbReference>
<evidence type="ECO:0000313" key="7">
    <source>
        <dbReference type="Proteomes" id="UP000250369"/>
    </source>
</evidence>
<name>A0A329LNW9_9BACL</name>
<gene>
    <name evidence="6" type="ORF">DQG23_40395</name>
</gene>
<dbReference type="PROSITE" id="PS50937">
    <property type="entry name" value="HTH_MERR_2"/>
    <property type="match status" value="1"/>
</dbReference>
<evidence type="ECO:0000259" key="5">
    <source>
        <dbReference type="PROSITE" id="PS50937"/>
    </source>
</evidence>
<proteinExistence type="predicted"/>
<evidence type="ECO:0000256" key="1">
    <source>
        <dbReference type="ARBA" id="ARBA00022491"/>
    </source>
</evidence>
<feature type="domain" description="HTH merR-type" evidence="5">
    <location>
        <begin position="19"/>
        <end position="84"/>
    </location>
</feature>
<dbReference type="EMBL" id="QMFB01000054">
    <property type="protein sequence ID" value="RAV08906.1"/>
    <property type="molecule type" value="Genomic_DNA"/>
</dbReference>
<dbReference type="AlphaFoldDB" id="A0A329LNW9"/>
<dbReference type="InterPro" id="IPR047057">
    <property type="entry name" value="MerR_fam"/>
</dbReference>
<organism evidence="6 7">
    <name type="scientific">Paenibacillus contaminans</name>
    <dbReference type="NCBI Taxonomy" id="450362"/>
    <lineage>
        <taxon>Bacteria</taxon>
        <taxon>Bacillati</taxon>
        <taxon>Bacillota</taxon>
        <taxon>Bacilli</taxon>
        <taxon>Bacillales</taxon>
        <taxon>Paenibacillaceae</taxon>
        <taxon>Paenibacillus</taxon>
    </lineage>
</organism>
<keyword evidence="7" id="KW-1185">Reference proteome</keyword>
<protein>
    <submittedName>
        <fullName evidence="6">Hg(II)-responsive transcriptional regulator</fullName>
    </submittedName>
</protein>
<dbReference type="InterPro" id="IPR000551">
    <property type="entry name" value="MerR-type_HTH_dom"/>
</dbReference>
<dbReference type="GO" id="GO:0003700">
    <property type="term" value="F:DNA-binding transcription factor activity"/>
    <property type="evidence" value="ECO:0007669"/>
    <property type="project" value="InterPro"/>
</dbReference>
<keyword evidence="4" id="KW-0804">Transcription</keyword>
<dbReference type="SMART" id="SM00422">
    <property type="entry name" value="HTH_MERR"/>
    <property type="match status" value="1"/>
</dbReference>
<dbReference type="PRINTS" id="PR00040">
    <property type="entry name" value="HTHMERR"/>
</dbReference>
<dbReference type="SUPFAM" id="SSF46955">
    <property type="entry name" value="Putative DNA-binding domain"/>
    <property type="match status" value="1"/>
</dbReference>
<dbReference type="PANTHER" id="PTHR30204:SF69">
    <property type="entry name" value="MERR-FAMILY TRANSCRIPTIONAL REGULATOR"/>
    <property type="match status" value="1"/>
</dbReference>
<evidence type="ECO:0000256" key="2">
    <source>
        <dbReference type="ARBA" id="ARBA00023015"/>
    </source>
</evidence>